<comment type="caution">
    <text evidence="1">The sequence shown here is derived from an EMBL/GenBank/DDBJ whole genome shotgun (WGS) entry which is preliminary data.</text>
</comment>
<dbReference type="Proteomes" id="UP001297600">
    <property type="component" value="Unassembled WGS sequence"/>
</dbReference>
<organism evidence="1 2">
    <name type="scientific">Mesosutterella porci</name>
    <dbReference type="NCBI Taxonomy" id="2915351"/>
    <lineage>
        <taxon>Bacteria</taxon>
        <taxon>Pseudomonadati</taxon>
        <taxon>Pseudomonadota</taxon>
        <taxon>Betaproteobacteria</taxon>
        <taxon>Burkholderiales</taxon>
        <taxon>Sutterellaceae</taxon>
        <taxon>Mesosutterella</taxon>
    </lineage>
</organism>
<dbReference type="EMBL" id="JAKNCT010000022">
    <property type="protein sequence ID" value="MCG5031989.1"/>
    <property type="molecule type" value="Genomic_DNA"/>
</dbReference>
<keyword evidence="2" id="KW-1185">Reference proteome</keyword>
<name>A0ABS9MTR3_9BURK</name>
<evidence type="ECO:0000313" key="1">
    <source>
        <dbReference type="EMBL" id="MCG5031989.1"/>
    </source>
</evidence>
<protein>
    <submittedName>
        <fullName evidence="1">Uncharacterized protein</fullName>
    </submittedName>
</protein>
<sequence>MKKIAACALEDHNHFVNIFVTDEAMSVALFSPYSGDQDAISSDQCGTFLNQHNTSPFMLNNGIVVAGADLKEGLAGKFICIGKTTYFSSPVAAKNASVECYGSGEITDRRSMAWFVKNGWLSAPTTRNPMSYFTKAGTMRTLQLERMQLAVQLIMPFASESVTSDYNSIQFNYSPTYGYRCNLPVEEFTLEQLQNHGNGWSPNPVLALSGPESTEEDKDAEFSVSMSWEDGTAIEHDSEIYIDSTGGYVPLRRLVLSNGVGKFRIRALGLKAGESFKVKVGWRYFTGAAEKTVLVV</sequence>
<proteinExistence type="predicted"/>
<evidence type="ECO:0000313" key="2">
    <source>
        <dbReference type="Proteomes" id="UP001297600"/>
    </source>
</evidence>
<accession>A0ABS9MTR3</accession>
<gene>
    <name evidence="1" type="ORF">MAF45_11155</name>
</gene>
<dbReference type="RefSeq" id="WP_237980720.1">
    <property type="nucleotide sequence ID" value="NZ_JAKNCT010000022.1"/>
</dbReference>
<reference evidence="1 2" key="1">
    <citation type="submission" date="2022-02" db="EMBL/GenBank/DDBJ databases">
        <title>Mesosutterella porci, a novel member of the family Sutterellaceae from pig feces.</title>
        <authorList>
            <person name="Wylensek D."/>
            <person name="Clavel T."/>
        </authorList>
    </citation>
    <scope>NUCLEOTIDE SEQUENCE [LARGE SCALE GENOMIC DNA]</scope>
    <source>
        <strain evidence="2">oilRF-744-wt-GAM-9</strain>
    </source>
</reference>